<dbReference type="STRING" id="1142394.PSMK_21670"/>
<evidence type="ECO:0000256" key="4">
    <source>
        <dbReference type="ARBA" id="ARBA00024746"/>
    </source>
</evidence>
<dbReference type="HOGENOM" id="CLU_047535_1_2_0"/>
<dbReference type="Proteomes" id="UP000007881">
    <property type="component" value="Chromosome"/>
</dbReference>
<comment type="function">
    <text evidence="4">Required for flagellar hook formation. May act as a scaffolding protein.</text>
</comment>
<dbReference type="EMBL" id="AP012338">
    <property type="protein sequence ID" value="BAM04326.1"/>
    <property type="molecule type" value="Genomic_DNA"/>
</dbReference>
<gene>
    <name evidence="5" type="primary">flgD</name>
    <name evidence="5" type="ordered locus">PSMK_21670</name>
</gene>
<keyword evidence="3" id="KW-1005">Bacterial flagellum biogenesis</keyword>
<evidence type="ECO:0000256" key="1">
    <source>
        <dbReference type="ARBA" id="ARBA00010577"/>
    </source>
</evidence>
<dbReference type="KEGG" id="phm:PSMK_21670"/>
<organism evidence="5 6">
    <name type="scientific">Phycisphaera mikurensis (strain NBRC 102666 / KCTC 22515 / FYK2301M01)</name>
    <dbReference type="NCBI Taxonomy" id="1142394"/>
    <lineage>
        <taxon>Bacteria</taxon>
        <taxon>Pseudomonadati</taxon>
        <taxon>Planctomycetota</taxon>
        <taxon>Phycisphaerae</taxon>
        <taxon>Phycisphaerales</taxon>
        <taxon>Phycisphaeraceae</taxon>
        <taxon>Phycisphaera</taxon>
    </lineage>
</organism>
<dbReference type="InterPro" id="IPR005648">
    <property type="entry name" value="FlgD"/>
</dbReference>
<dbReference type="GO" id="GO:0044781">
    <property type="term" value="P:bacterial-type flagellum organization"/>
    <property type="evidence" value="ECO:0007669"/>
    <property type="project" value="UniProtKB-KW"/>
</dbReference>
<dbReference type="Pfam" id="PF03963">
    <property type="entry name" value="FlgD"/>
    <property type="match status" value="1"/>
</dbReference>
<proteinExistence type="inferred from homology"/>
<reference evidence="5 6" key="1">
    <citation type="submission" date="2012-02" db="EMBL/GenBank/DDBJ databases">
        <title>Complete genome sequence of Phycisphaera mikurensis NBRC 102666.</title>
        <authorList>
            <person name="Ankai A."/>
            <person name="Hosoyama A."/>
            <person name="Terui Y."/>
            <person name="Sekine M."/>
            <person name="Fukai R."/>
            <person name="Kato Y."/>
            <person name="Nakamura S."/>
            <person name="Yamada-Narita S."/>
            <person name="Kawakoshi A."/>
            <person name="Fukunaga Y."/>
            <person name="Yamazaki S."/>
            <person name="Fujita N."/>
        </authorList>
    </citation>
    <scope>NUCLEOTIDE SEQUENCE [LARGE SCALE GENOMIC DNA]</scope>
    <source>
        <strain evidence="6">NBRC 102666 / KCTC 22515 / FYK2301M01</strain>
    </source>
</reference>
<sequence>MSAIASGLDLNALRGGSAPATPAAADPGGLGSLDNEGFMKIILQELSQQDPFEPNDTQQLIEQVSSLRNIESQQSLQTTLESLTLQSSMNQASGMLGKRIEALGGDGTAVAGVVERVTIVEGEARLKLDAGPTVPLDRVTAVSENKAAV</sequence>
<dbReference type="eggNOG" id="COG1843">
    <property type="taxonomic scope" value="Bacteria"/>
</dbReference>
<evidence type="ECO:0000313" key="6">
    <source>
        <dbReference type="Proteomes" id="UP000007881"/>
    </source>
</evidence>
<evidence type="ECO:0000313" key="5">
    <source>
        <dbReference type="EMBL" id="BAM04326.1"/>
    </source>
</evidence>
<evidence type="ECO:0000256" key="3">
    <source>
        <dbReference type="ARBA" id="ARBA00022795"/>
    </source>
</evidence>
<dbReference type="RefSeq" id="WP_014437544.1">
    <property type="nucleotide sequence ID" value="NC_017080.1"/>
</dbReference>
<dbReference type="AlphaFoldDB" id="I0IGD8"/>
<name>I0IGD8_PHYMF</name>
<protein>
    <recommendedName>
        <fullName evidence="2">Basal-body rod modification protein FlgD</fullName>
    </recommendedName>
</protein>
<evidence type="ECO:0000256" key="2">
    <source>
        <dbReference type="ARBA" id="ARBA00016013"/>
    </source>
</evidence>
<dbReference type="OrthoDB" id="9785233at2"/>
<keyword evidence="6" id="KW-1185">Reference proteome</keyword>
<comment type="similarity">
    <text evidence="1">Belongs to the FlgD family.</text>
</comment>
<accession>I0IGD8</accession>